<comment type="caution">
    <text evidence="5">The sequence shown here is derived from an EMBL/GenBank/DDBJ whole genome shotgun (WGS) entry which is preliminary data.</text>
</comment>
<evidence type="ECO:0000256" key="3">
    <source>
        <dbReference type="ARBA" id="ARBA00022827"/>
    </source>
</evidence>
<dbReference type="GO" id="GO:0071949">
    <property type="term" value="F:FAD binding"/>
    <property type="evidence" value="ECO:0007669"/>
    <property type="project" value="InterPro"/>
</dbReference>
<dbReference type="InterPro" id="IPR002938">
    <property type="entry name" value="FAD-bd"/>
</dbReference>
<evidence type="ECO:0000256" key="1">
    <source>
        <dbReference type="ARBA" id="ARBA00001974"/>
    </source>
</evidence>
<evidence type="ECO:0000313" key="5">
    <source>
        <dbReference type="EMBL" id="MBB4675934.1"/>
    </source>
</evidence>
<dbReference type="Proteomes" id="UP000533598">
    <property type="component" value="Unassembled WGS sequence"/>
</dbReference>
<dbReference type="PRINTS" id="PR00420">
    <property type="entry name" value="RNGMNOXGNASE"/>
</dbReference>
<evidence type="ECO:0000256" key="2">
    <source>
        <dbReference type="ARBA" id="ARBA00022630"/>
    </source>
</evidence>
<keyword evidence="6" id="KW-1185">Reference proteome</keyword>
<dbReference type="PANTHER" id="PTHR43004">
    <property type="entry name" value="TRK SYSTEM POTASSIUM UPTAKE PROTEIN"/>
    <property type="match status" value="1"/>
</dbReference>
<reference evidence="5 6" key="1">
    <citation type="submission" date="2020-08" db="EMBL/GenBank/DDBJ databases">
        <title>Sequencing the genomes of 1000 actinobacteria strains.</title>
        <authorList>
            <person name="Klenk H.-P."/>
        </authorList>
    </citation>
    <scope>NUCLEOTIDE SEQUENCE [LARGE SCALE GENOMIC DNA]</scope>
    <source>
        <strain evidence="5 6">DSM 44230</strain>
    </source>
</reference>
<dbReference type="PANTHER" id="PTHR43004:SF19">
    <property type="entry name" value="BINDING MONOOXYGENASE, PUTATIVE (JCVI)-RELATED"/>
    <property type="match status" value="1"/>
</dbReference>
<dbReference type="GO" id="GO:0016709">
    <property type="term" value="F:oxidoreductase activity, acting on paired donors, with incorporation or reduction of molecular oxygen, NAD(P)H as one donor, and incorporation of one atom of oxygen"/>
    <property type="evidence" value="ECO:0007669"/>
    <property type="project" value="UniProtKB-ARBA"/>
</dbReference>
<evidence type="ECO:0000313" key="6">
    <source>
        <dbReference type="Proteomes" id="UP000533598"/>
    </source>
</evidence>
<gene>
    <name evidence="5" type="ORF">HNR67_002052</name>
</gene>
<sequence length="477" mass="50947">MNFENSHSDVLVVGAGPVGLLLAAELRLGGASVLVLDRLAEPSAFSKAFGLGGRTLDLFDQRGLLGRLPADAHRWQAGHFAGLPTWLTYDRLPTAHPHVVRIAQHETERILAERVIELGGELRRGHEVTALQQDPDGVTATVDSPQGTYTIRSAYLAGCDGGRSSVRKLAGIDFPGSTGETASLLGDVVLTEETGTGLTRTGTGTVFVGPLGDGLHRVVPTRFDQPPPEGDADPTLDELRDALRAVLGTDLGAHSPRWLSRLRHNSRIAASYRDGRVLLAGDAAHVHAPIGGQGLNLGFGDAVNLGWKLLAALRGRPDLLDTYELERRPAAENVLANTRAQFALFRPGEQVDALRDLLDSLLDIPEVNDRLAALTTSSTLTYDLPGEHPLTGTFLADLPLTVDGRPTRLAELLRTGKGVLLDFTDADFDLAEVPVVRARTENPPAPALLIRPDGHIAWAAGPEGSDGPGEAIKRWFS</sequence>
<organism evidence="5 6">
    <name type="scientific">Crossiella cryophila</name>
    <dbReference type="NCBI Taxonomy" id="43355"/>
    <lineage>
        <taxon>Bacteria</taxon>
        <taxon>Bacillati</taxon>
        <taxon>Actinomycetota</taxon>
        <taxon>Actinomycetes</taxon>
        <taxon>Pseudonocardiales</taxon>
        <taxon>Pseudonocardiaceae</taxon>
        <taxon>Crossiella</taxon>
    </lineage>
</organism>
<dbReference type="InterPro" id="IPR050641">
    <property type="entry name" value="RIFMO-like"/>
</dbReference>
<dbReference type="Gene3D" id="3.40.30.120">
    <property type="match status" value="1"/>
</dbReference>
<dbReference type="Pfam" id="PF01494">
    <property type="entry name" value="FAD_binding_3"/>
    <property type="match status" value="1"/>
</dbReference>
<name>A0A7W7CA38_9PSEU</name>
<comment type="cofactor">
    <cofactor evidence="1">
        <name>FAD</name>
        <dbReference type="ChEBI" id="CHEBI:57692"/>
    </cofactor>
</comment>
<evidence type="ECO:0000259" key="4">
    <source>
        <dbReference type="Pfam" id="PF01494"/>
    </source>
</evidence>
<keyword evidence="2" id="KW-0285">Flavoprotein</keyword>
<keyword evidence="3" id="KW-0274">FAD</keyword>
<dbReference type="EMBL" id="JACHMH010000001">
    <property type="protein sequence ID" value="MBB4675934.1"/>
    <property type="molecule type" value="Genomic_DNA"/>
</dbReference>
<protein>
    <submittedName>
        <fullName evidence="5">2-polyprenyl-6-methoxyphenol hydroxylase-like FAD-dependent oxidoreductase</fullName>
    </submittedName>
</protein>
<dbReference type="Gene3D" id="3.50.50.60">
    <property type="entry name" value="FAD/NAD(P)-binding domain"/>
    <property type="match status" value="1"/>
</dbReference>
<dbReference type="SUPFAM" id="SSF51905">
    <property type="entry name" value="FAD/NAD(P)-binding domain"/>
    <property type="match status" value="1"/>
</dbReference>
<accession>A0A7W7CA38</accession>
<dbReference type="AlphaFoldDB" id="A0A7W7CA38"/>
<dbReference type="Pfam" id="PF21274">
    <property type="entry name" value="Rng_hyd_C"/>
    <property type="match status" value="1"/>
</dbReference>
<dbReference type="Gene3D" id="3.30.70.2450">
    <property type="match status" value="1"/>
</dbReference>
<feature type="domain" description="FAD-binding" evidence="4">
    <location>
        <begin position="8"/>
        <end position="337"/>
    </location>
</feature>
<proteinExistence type="predicted"/>
<dbReference type="RefSeq" id="WP_185001826.1">
    <property type="nucleotide sequence ID" value="NZ_BAAAUI010000021.1"/>
</dbReference>
<dbReference type="InterPro" id="IPR036188">
    <property type="entry name" value="FAD/NAD-bd_sf"/>
</dbReference>